<name>A0A2V1P843_9RHOB</name>
<evidence type="ECO:0000313" key="3">
    <source>
        <dbReference type="EMBL" id="PWG18679.1"/>
    </source>
</evidence>
<sequence length="438" mass="48602">MRPSRRLVALVLALAAATVLIGVYRLDGGVMAGALWAVLVVLAICDLALSHGAKNLQVEADLPDTGFVGHDVMLGLRIASRRRSLPRRIELRLTHDQRLAPRSATWVEIPGHGKADLACELPVTLQERGVGHLSRLSMRYASALGLFEVLPAWPLDLSIEIVPDVAPVLNGEIQSQMLPLLDGLKDMKLRGEGSEFHQLRDFQAGMDPRSIDWKRSARMRDLVARETWAERNHQIILCVDSGQLMAERIGKLRKLDHAINASLALTWAGALGGDNVGFYNFASRPQQFIPPRPGRRAFGHVQKRSVELEAETAETNHTLGLTHLNGVLTRRSLVVVFSDFVDSVTVELLVENLAVISRQHLVLYVVLRDPELEALIHPEDISMGRIAEAVSARQMLQERQAVLDRLRRLGILCLDTTPDRLTAGLISRYIDIKSQELI</sequence>
<dbReference type="PANTHER" id="PTHR33608:SF3">
    <property type="entry name" value="SLR2013 PROTEIN"/>
    <property type="match status" value="1"/>
</dbReference>
<accession>A0A2V1P843</accession>
<feature type="domain" description="DUF58" evidence="2">
    <location>
        <begin position="199"/>
        <end position="375"/>
    </location>
</feature>
<dbReference type="InterPro" id="IPR036465">
    <property type="entry name" value="vWFA_dom_sf"/>
</dbReference>
<dbReference type="OrthoDB" id="9776116at2"/>
<dbReference type="Proteomes" id="UP000245293">
    <property type="component" value="Unassembled WGS sequence"/>
</dbReference>
<comment type="caution">
    <text evidence="3">The sequence shown here is derived from an EMBL/GenBank/DDBJ whole genome shotgun (WGS) entry which is preliminary data.</text>
</comment>
<keyword evidence="1" id="KW-0472">Membrane</keyword>
<proteinExistence type="predicted"/>
<feature type="transmembrane region" description="Helical" evidence="1">
    <location>
        <begin position="7"/>
        <end position="24"/>
    </location>
</feature>
<protein>
    <submittedName>
        <fullName evidence="3">DUF58 domain-containing protein</fullName>
    </submittedName>
</protein>
<dbReference type="PANTHER" id="PTHR33608">
    <property type="entry name" value="BLL2464 PROTEIN"/>
    <property type="match status" value="1"/>
</dbReference>
<organism evidence="3 4">
    <name type="scientific">Salibaculum griseiflavum</name>
    <dbReference type="NCBI Taxonomy" id="1914409"/>
    <lineage>
        <taxon>Bacteria</taxon>
        <taxon>Pseudomonadati</taxon>
        <taxon>Pseudomonadota</taxon>
        <taxon>Alphaproteobacteria</taxon>
        <taxon>Rhodobacterales</taxon>
        <taxon>Roseobacteraceae</taxon>
        <taxon>Salibaculum</taxon>
    </lineage>
</organism>
<dbReference type="EMBL" id="QETF01000001">
    <property type="protein sequence ID" value="PWG18679.1"/>
    <property type="molecule type" value="Genomic_DNA"/>
</dbReference>
<reference evidence="4" key="1">
    <citation type="submission" date="2018-05" db="EMBL/GenBank/DDBJ databases">
        <authorList>
            <person name="Du Z."/>
            <person name="Wang X."/>
        </authorList>
    </citation>
    <scope>NUCLEOTIDE SEQUENCE [LARGE SCALE GENOMIC DNA]</scope>
    <source>
        <strain evidence="4">WDS4C29</strain>
    </source>
</reference>
<evidence type="ECO:0000313" key="4">
    <source>
        <dbReference type="Proteomes" id="UP000245293"/>
    </source>
</evidence>
<dbReference type="SUPFAM" id="SSF53300">
    <property type="entry name" value="vWA-like"/>
    <property type="match status" value="1"/>
</dbReference>
<evidence type="ECO:0000259" key="2">
    <source>
        <dbReference type="Pfam" id="PF01882"/>
    </source>
</evidence>
<evidence type="ECO:0000256" key="1">
    <source>
        <dbReference type="SAM" id="Phobius"/>
    </source>
</evidence>
<keyword evidence="4" id="KW-1185">Reference proteome</keyword>
<gene>
    <name evidence="3" type="ORF">DFK10_01835</name>
</gene>
<dbReference type="RefSeq" id="WP_109385970.1">
    <property type="nucleotide sequence ID" value="NZ_QETF01000001.1"/>
</dbReference>
<dbReference type="InterPro" id="IPR002881">
    <property type="entry name" value="DUF58"/>
</dbReference>
<dbReference type="AlphaFoldDB" id="A0A2V1P843"/>
<keyword evidence="1" id="KW-1133">Transmembrane helix</keyword>
<dbReference type="Pfam" id="PF01882">
    <property type="entry name" value="DUF58"/>
    <property type="match status" value="1"/>
</dbReference>
<keyword evidence="1" id="KW-0812">Transmembrane</keyword>